<evidence type="ECO:0000313" key="9">
    <source>
        <dbReference type="EnsemblPlants" id="OGLUM11G00060.1"/>
    </source>
</evidence>
<feature type="domain" description="Integral membrane bound transporter" evidence="8">
    <location>
        <begin position="495"/>
        <end position="624"/>
    </location>
</feature>
<keyword evidence="5 7" id="KW-0472">Membrane</keyword>
<dbReference type="Proteomes" id="UP000026961">
    <property type="component" value="Chromosome 11"/>
</dbReference>
<comment type="subcellular location">
    <subcellularLocation>
        <location evidence="1">Cell membrane</location>
        <topology evidence="1">Multi-pass membrane protein</topology>
    </subcellularLocation>
</comment>
<name>A0A0E0BEC5_9ORYZ</name>
<proteinExistence type="predicted"/>
<dbReference type="PANTHER" id="PTHR30509">
    <property type="entry name" value="P-HYDROXYBENZOIC ACID EFFLUX PUMP SUBUNIT-RELATED"/>
    <property type="match status" value="1"/>
</dbReference>
<feature type="transmembrane region" description="Helical" evidence="7">
    <location>
        <begin position="98"/>
        <end position="120"/>
    </location>
</feature>
<dbReference type="eggNOG" id="ENOG502QSR1">
    <property type="taxonomic scope" value="Eukaryota"/>
</dbReference>
<dbReference type="EnsemblPlants" id="OGLUM11G00060.1">
    <property type="protein sequence ID" value="OGLUM11G00060.1"/>
    <property type="gene ID" value="OGLUM11G00060"/>
</dbReference>
<accession>A0A0E0BEC5</accession>
<feature type="region of interest" description="Disordered" evidence="6">
    <location>
        <begin position="446"/>
        <end position="473"/>
    </location>
</feature>
<dbReference type="PANTHER" id="PTHR30509:SF9">
    <property type="entry name" value="MULTIDRUG RESISTANCE PROTEIN MDTO"/>
    <property type="match status" value="1"/>
</dbReference>
<dbReference type="HOGENOM" id="CLU_010215_0_0_1"/>
<dbReference type="Pfam" id="PF13515">
    <property type="entry name" value="FUSC_2"/>
    <property type="match status" value="1"/>
</dbReference>
<feature type="transmembrane region" description="Helical" evidence="7">
    <location>
        <begin position="483"/>
        <end position="503"/>
    </location>
</feature>
<evidence type="ECO:0000256" key="3">
    <source>
        <dbReference type="ARBA" id="ARBA00022692"/>
    </source>
</evidence>
<reference evidence="9" key="2">
    <citation type="submission" date="2018-05" db="EMBL/GenBank/DDBJ databases">
        <title>OgluRS3 (Oryza glumaepatula Reference Sequence Version 3).</title>
        <authorList>
            <person name="Zhang J."/>
            <person name="Kudrna D."/>
            <person name="Lee S."/>
            <person name="Talag J."/>
            <person name="Welchert J."/>
            <person name="Wing R.A."/>
        </authorList>
    </citation>
    <scope>NUCLEOTIDE SEQUENCE [LARGE SCALE GENOMIC DNA]</scope>
</reference>
<feature type="transmembrane region" description="Helical" evidence="7">
    <location>
        <begin position="578"/>
        <end position="597"/>
    </location>
</feature>
<feature type="transmembrane region" description="Helical" evidence="7">
    <location>
        <begin position="47"/>
        <end position="66"/>
    </location>
</feature>
<protein>
    <recommendedName>
        <fullName evidence="8">Integral membrane bound transporter domain-containing protein</fullName>
    </recommendedName>
</protein>
<reference evidence="9" key="1">
    <citation type="submission" date="2015-04" db="UniProtKB">
        <authorList>
            <consortium name="EnsemblPlants"/>
        </authorList>
    </citation>
    <scope>IDENTIFICATION</scope>
</reference>
<keyword evidence="10" id="KW-1185">Reference proteome</keyword>
<evidence type="ECO:0000256" key="5">
    <source>
        <dbReference type="ARBA" id="ARBA00023136"/>
    </source>
</evidence>
<evidence type="ECO:0000256" key="2">
    <source>
        <dbReference type="ARBA" id="ARBA00022475"/>
    </source>
</evidence>
<evidence type="ECO:0000313" key="10">
    <source>
        <dbReference type="Proteomes" id="UP000026961"/>
    </source>
</evidence>
<dbReference type="STRING" id="40148.A0A0E0BEC5"/>
<feature type="transmembrane region" description="Helical" evidence="7">
    <location>
        <begin position="609"/>
        <end position="629"/>
    </location>
</feature>
<sequence length="848" mass="91301">MPPSSAATTGGAVHKPIIMPPESERQINNLPDVLQPRRRWRSSLATGFRSALACTIVGVASIYAPLVIRRHLTFPAFSYVVTVIVVTDATLGSSLRGALSAVHATAMGAVPSVLPLWLAHRTGAGESVLATTAVVALSTFAVAVAGSAGAVAKRIALGQIIIIYVARFREERMRSEAVLLHPANVVACTALGVVAALLGVLLPCPRLATRDATVKRLAYLEVAAERVRLLADAFQLHLHAGDDEERASSCRCRRRRRQCVAACIMSQADRAASAGALLLRRISSAQGDLQWERMPALLKRWCSSRWDDDDEQACARLHELIEMPLRGMEMACTHMLQQPCWPNTNTISSSCTTPTWLQHATDHVRLALLTKRIPSCSNTGTGSMEMAKLAPVSVGALEQQQLAPFLFLLCLDLLLQGSHPAPQRPPKLLLSVSAHSDAAASQVKVIPAATTKDDDEEQPEQTRKKKHQCPRQTTRSTMRMRRLVAAAKCSFSLGLAVLLGLLFSSDHGFWSGLIVATTMATGREWTWALAIARAHGTALGSVYGALACLAIDLMELRFLALLPWLILTAGFLKRSRAYGPAGAGGVAAAVSGIIIVGRRYDEPPMAFTVARLVETFIGLACIIVADLVFQPAARPSTKATAQLDRCLAALKGCFSRGRQTTTKVKVKAVQEQVALLERCVAEAAGEPHFPWSPPFPASCYHKVAGSLGRMAQLLYLYTQALAVAVIHPTPIPAADEDATQRFHCLVSASLERSADLLLRLSRISSSSSSSRDEEDLEAGIRVSSGSDTCCCDDEDAPEMLVRSFLSQQQQQDQGVALALASIGFCMGEMAKEALQLEAYMLDLILLAH</sequence>
<feature type="transmembrane region" description="Helical" evidence="7">
    <location>
        <begin position="140"/>
        <end position="166"/>
    </location>
</feature>
<keyword evidence="2" id="KW-1003">Cell membrane</keyword>
<evidence type="ECO:0000256" key="1">
    <source>
        <dbReference type="ARBA" id="ARBA00004651"/>
    </source>
</evidence>
<evidence type="ECO:0000256" key="6">
    <source>
        <dbReference type="SAM" id="MobiDB-lite"/>
    </source>
</evidence>
<dbReference type="Gramene" id="OGLUM11G00060.1">
    <property type="protein sequence ID" value="OGLUM11G00060.1"/>
    <property type="gene ID" value="OGLUM11G00060"/>
</dbReference>
<evidence type="ECO:0000256" key="4">
    <source>
        <dbReference type="ARBA" id="ARBA00022989"/>
    </source>
</evidence>
<evidence type="ECO:0000259" key="8">
    <source>
        <dbReference type="Pfam" id="PF13515"/>
    </source>
</evidence>
<evidence type="ECO:0000256" key="7">
    <source>
        <dbReference type="SAM" id="Phobius"/>
    </source>
</evidence>
<dbReference type="InterPro" id="IPR049453">
    <property type="entry name" value="Memb_transporter_dom"/>
</dbReference>
<feature type="transmembrane region" description="Helical" evidence="7">
    <location>
        <begin position="72"/>
        <end position="91"/>
    </location>
</feature>
<keyword evidence="4 7" id="KW-1133">Transmembrane helix</keyword>
<dbReference type="AlphaFoldDB" id="A0A0E0BEC5"/>
<dbReference type="GO" id="GO:0005886">
    <property type="term" value="C:plasma membrane"/>
    <property type="evidence" value="ECO:0007669"/>
    <property type="project" value="UniProtKB-SubCell"/>
</dbReference>
<keyword evidence="3 7" id="KW-0812">Transmembrane</keyword>
<organism evidence="9">
    <name type="scientific">Oryza glumipatula</name>
    <dbReference type="NCBI Taxonomy" id="40148"/>
    <lineage>
        <taxon>Eukaryota</taxon>
        <taxon>Viridiplantae</taxon>
        <taxon>Streptophyta</taxon>
        <taxon>Embryophyta</taxon>
        <taxon>Tracheophyta</taxon>
        <taxon>Spermatophyta</taxon>
        <taxon>Magnoliopsida</taxon>
        <taxon>Liliopsida</taxon>
        <taxon>Poales</taxon>
        <taxon>Poaceae</taxon>
        <taxon>BOP clade</taxon>
        <taxon>Oryzoideae</taxon>
        <taxon>Oryzeae</taxon>
        <taxon>Oryzinae</taxon>
        <taxon>Oryza</taxon>
    </lineage>
</organism>